<protein>
    <submittedName>
        <fullName evidence="6">Lsg locus protein 1</fullName>
    </submittedName>
</protein>
<feature type="transmembrane region" description="Helical" evidence="5">
    <location>
        <begin position="198"/>
        <end position="219"/>
    </location>
</feature>
<feature type="transmembrane region" description="Helical" evidence="5">
    <location>
        <begin position="239"/>
        <end position="261"/>
    </location>
</feature>
<gene>
    <name evidence="6" type="ORF">HPS10_07410</name>
</gene>
<dbReference type="Pfam" id="PF07388">
    <property type="entry name" value="A-2_8-polyST"/>
    <property type="match status" value="1"/>
</dbReference>
<feature type="transmembrane region" description="Helical" evidence="5">
    <location>
        <begin position="457"/>
        <end position="474"/>
    </location>
</feature>
<feature type="transmembrane region" description="Helical" evidence="5">
    <location>
        <begin position="130"/>
        <end position="152"/>
    </location>
</feature>
<keyword evidence="4 5" id="KW-0472">Membrane</keyword>
<dbReference type="InterPro" id="IPR002797">
    <property type="entry name" value="Polysacc_synth"/>
</dbReference>
<accession>A0A836MCF6</accession>
<keyword evidence="2 5" id="KW-0812">Transmembrane</keyword>
<evidence type="ECO:0000313" key="6">
    <source>
        <dbReference type="EMBL" id="KDB46771.1"/>
    </source>
</evidence>
<sequence>MKVIKDSAIYLFGELVSKSIPFLLLPYLSRKLGVEGFGELSYYQTFLALFVIFIGLSQEGAVARYFYRYGKRSLHLVVTTGYAYTITIGALGLIACWIAKSEIMFYLVLSSIFQVFLAVQLSIRQCQKQAFPYTLIQLGSAITNAVFTVLILEIYETALVEKRIIAVLCSNIFIAVLAYIIYKRKTATKIFSIGQYKLALWYVIAFGFPMIFHHGSFFIKGQLDRIFIYHRFSEADLGLYAMGAQIASILSVVILAVNKALVPYLFERLKQGTVTLKHLQKWAMYSLFIVPIPSLITLLIPEQLFLWLLGEQFQGVKYYVALFLLSTSLIIPYLFLVNYLFYHGKTKQISYCSVLSTGIYLIALGGLMFTEISYIPWASVLSSVIILYVLGKSSNRDFKNEKKLIIVNSMFGLVYSMILFGHKNVTFVVSDGISKKIREKLLKLGVDVFYIPYPKGILSYLKYILISSIFSFFIRYKYSECIGHDHLFISNLLAKPYVLIEDGYGNYANLGPKRGVIYSIIYRKWLGLGRSVFCKKIILTGRNIIPSDILNKVVTIPISILERPYMQRRSCIISKLFGVDHTLLDNVKFVIYTQPLYQDGFISREEHINIYLRIIRDSIRNLSVNEFILLKPHPRDSINYEELLSEYKNLLFLDKDIPSEFLGLIYPNYSFLKGISLFSSSGLGDDNHTFVASKYLDSQQIIKMKIPTDLI</sequence>
<dbReference type="AlphaFoldDB" id="A0A836MCF6"/>
<dbReference type="PANTHER" id="PTHR43424">
    <property type="entry name" value="LOCUS PUTATIVE PROTEIN 1-RELATED"/>
    <property type="match status" value="1"/>
</dbReference>
<dbReference type="CDD" id="cd13128">
    <property type="entry name" value="MATE_Wzx_like"/>
    <property type="match status" value="1"/>
</dbReference>
<proteinExistence type="predicted"/>
<dbReference type="PANTHER" id="PTHR43424:SF1">
    <property type="entry name" value="LOCUS PUTATIVE PROTEIN 1-RELATED"/>
    <property type="match status" value="1"/>
</dbReference>
<dbReference type="Gene3D" id="3.40.50.11110">
    <property type="entry name" value="Sialyltransferase, C-terminal GT-B Rossman nucleotide-binding domain"/>
    <property type="match status" value="1"/>
</dbReference>
<reference evidence="6 7" key="1">
    <citation type="submission" date="2014-02" db="EMBL/GenBank/DDBJ databases">
        <title>Comparative genomics of Haemophilus parasuis isolated from pig lungs.</title>
        <authorList>
            <person name="Kittichotirat W."/>
            <person name="Bumgarner R.E."/>
            <person name="Lawrence P."/>
        </authorList>
    </citation>
    <scope>NUCLEOTIDE SEQUENCE [LARGE SCALE GENOMIC DNA]</scope>
    <source>
        <strain evidence="6 7">HPS10</strain>
    </source>
</reference>
<feature type="transmembrane region" description="Helical" evidence="5">
    <location>
        <begin position="40"/>
        <end position="62"/>
    </location>
</feature>
<evidence type="ECO:0000256" key="2">
    <source>
        <dbReference type="ARBA" id="ARBA00022692"/>
    </source>
</evidence>
<feature type="transmembrane region" description="Helical" evidence="5">
    <location>
        <begin position="282"/>
        <end position="300"/>
    </location>
</feature>
<dbReference type="GO" id="GO:0016020">
    <property type="term" value="C:membrane"/>
    <property type="evidence" value="ECO:0007669"/>
    <property type="project" value="UniProtKB-SubCell"/>
</dbReference>
<comment type="caution">
    <text evidence="6">The sequence shown here is derived from an EMBL/GenBank/DDBJ whole genome shotgun (WGS) entry which is preliminary data.</text>
</comment>
<dbReference type="Proteomes" id="UP000027036">
    <property type="component" value="Unassembled WGS sequence"/>
</dbReference>
<evidence type="ECO:0000256" key="5">
    <source>
        <dbReference type="SAM" id="Phobius"/>
    </source>
</evidence>
<dbReference type="InterPro" id="IPR010866">
    <property type="entry name" value="A-2_8-polyST"/>
</dbReference>
<name>A0A836MCF6_GLAPU</name>
<feature type="transmembrane region" description="Helical" evidence="5">
    <location>
        <begin position="74"/>
        <end position="97"/>
    </location>
</feature>
<feature type="transmembrane region" description="Helical" evidence="5">
    <location>
        <begin position="103"/>
        <end position="123"/>
    </location>
</feature>
<evidence type="ECO:0000256" key="3">
    <source>
        <dbReference type="ARBA" id="ARBA00022989"/>
    </source>
</evidence>
<evidence type="ECO:0000313" key="7">
    <source>
        <dbReference type="Proteomes" id="UP000027036"/>
    </source>
</evidence>
<evidence type="ECO:0000256" key="1">
    <source>
        <dbReference type="ARBA" id="ARBA00004141"/>
    </source>
</evidence>
<feature type="transmembrane region" description="Helical" evidence="5">
    <location>
        <begin position="349"/>
        <end position="368"/>
    </location>
</feature>
<feature type="transmembrane region" description="Helical" evidence="5">
    <location>
        <begin position="7"/>
        <end position="28"/>
    </location>
</feature>
<feature type="transmembrane region" description="Helical" evidence="5">
    <location>
        <begin position="403"/>
        <end position="421"/>
    </location>
</feature>
<organism evidence="6 7">
    <name type="scientific">Glaesserella parasuis HPS10</name>
    <dbReference type="NCBI Taxonomy" id="1450514"/>
    <lineage>
        <taxon>Bacteria</taxon>
        <taxon>Pseudomonadati</taxon>
        <taxon>Pseudomonadota</taxon>
        <taxon>Gammaproteobacteria</taxon>
        <taxon>Pasteurellales</taxon>
        <taxon>Pasteurellaceae</taxon>
        <taxon>Glaesserella</taxon>
    </lineage>
</organism>
<keyword evidence="3 5" id="KW-1133">Transmembrane helix</keyword>
<feature type="transmembrane region" description="Helical" evidence="5">
    <location>
        <begin position="164"/>
        <end position="182"/>
    </location>
</feature>
<dbReference type="Pfam" id="PF01943">
    <property type="entry name" value="Polysacc_synt"/>
    <property type="match status" value="1"/>
</dbReference>
<dbReference type="EMBL" id="JDSO01000095">
    <property type="protein sequence ID" value="KDB46771.1"/>
    <property type="molecule type" value="Genomic_DNA"/>
</dbReference>
<feature type="transmembrane region" description="Helical" evidence="5">
    <location>
        <begin position="374"/>
        <end position="391"/>
    </location>
</feature>
<comment type="subcellular location">
    <subcellularLocation>
        <location evidence="1">Membrane</location>
        <topology evidence="1">Multi-pass membrane protein</topology>
    </subcellularLocation>
</comment>
<evidence type="ECO:0000256" key="4">
    <source>
        <dbReference type="ARBA" id="ARBA00023136"/>
    </source>
</evidence>
<dbReference type="InterPro" id="IPR052556">
    <property type="entry name" value="PolySynth_Transporter"/>
</dbReference>
<feature type="transmembrane region" description="Helical" evidence="5">
    <location>
        <begin position="320"/>
        <end position="342"/>
    </location>
</feature>